<dbReference type="InterPro" id="IPR018657">
    <property type="entry name" value="LarA-like_N"/>
</dbReference>
<dbReference type="GO" id="GO:0050043">
    <property type="term" value="F:lactate racemase activity"/>
    <property type="evidence" value="ECO:0007669"/>
    <property type="project" value="InterPro"/>
</dbReference>
<evidence type="ECO:0000313" key="2">
    <source>
        <dbReference type="EMBL" id="TDO94188.1"/>
    </source>
</evidence>
<comment type="caution">
    <text evidence="2">The sequence shown here is derived from an EMBL/GenBank/DDBJ whole genome shotgun (WGS) entry which is preliminary data.</text>
</comment>
<gene>
    <name evidence="2" type="ORF">DFR79_104154</name>
</gene>
<dbReference type="PANTHER" id="PTHR33171:SF17">
    <property type="entry name" value="LARA-LIKE N-TERMINAL DOMAIN-CONTAINING PROTEIN"/>
    <property type="match status" value="1"/>
</dbReference>
<dbReference type="PANTHER" id="PTHR33171">
    <property type="entry name" value="LAR_N DOMAIN-CONTAINING PROTEIN"/>
    <property type="match status" value="1"/>
</dbReference>
<dbReference type="Proteomes" id="UP000295064">
    <property type="component" value="Unassembled WGS sequence"/>
</dbReference>
<protein>
    <submittedName>
        <fullName evidence="2">Nickel-dependent lactate racemase</fullName>
    </submittedName>
</protein>
<proteinExistence type="predicted"/>
<dbReference type="AlphaFoldDB" id="A0A4R6LZ69"/>
<reference evidence="2 3" key="1">
    <citation type="submission" date="2019-03" db="EMBL/GenBank/DDBJ databases">
        <title>Subsurface microbial communities from deep shales in Ohio and West Virginia, USA.</title>
        <authorList>
            <person name="Wrighton K."/>
        </authorList>
    </citation>
    <scope>NUCLEOTIDE SEQUENCE [LARGE SCALE GENOMIC DNA]</scope>
    <source>
        <strain evidence="2 3">MA284_T2</strain>
    </source>
</reference>
<dbReference type="Gene3D" id="3.90.226.30">
    <property type="match status" value="1"/>
</dbReference>
<dbReference type="Pfam" id="PF09861">
    <property type="entry name" value="Lar_N"/>
    <property type="match status" value="1"/>
</dbReference>
<accession>A0A4R6LZ69</accession>
<evidence type="ECO:0000259" key="1">
    <source>
        <dbReference type="Pfam" id="PF09861"/>
    </source>
</evidence>
<name>A0A4R6LZ69_9FIRM</name>
<dbReference type="EMBL" id="SNWX01000004">
    <property type="protein sequence ID" value="TDO94188.1"/>
    <property type="molecule type" value="Genomic_DNA"/>
</dbReference>
<dbReference type="Gene3D" id="3.40.50.11440">
    <property type="match status" value="1"/>
</dbReference>
<dbReference type="RefSeq" id="WP_208107486.1">
    <property type="nucleotide sequence ID" value="NZ_SNWX01000004.1"/>
</dbReference>
<sequence>MLKINNKSLVLERNSASKKISTAEEKELLRKYTAQISSKIKNIIIIPPDYTRKHSGSGRLTRELYQLLKADHRVDVMPALGTHKAMTEQEIRDMFGQEIPLENFLVHDFKNDIQKIGEIPDNFVETISEGKLKRSIEVKINKRLVNGEYDLVISVGQVLPHGVVGMSNFNKNIFVGCGGAEMINVSHYLGAVYGIERLLGRGETPVRKLYDYAEDIFLKNVDVDYILTVNSTEVNKETGTTDLLGLYLGRDQDIFKWAVKLSQRHNITQVSEPLEKVVVYMDEKEFKSTWLSCKAIYRTRLAIADGGELIVIAPGLKEFGEYEEVDQLIRKYGYRGSKLIRKEVENNADLKNNLSAAAHLIHGSTEGRFEVTFATDKLSREEVEGVNHSYLPLDKALARYPISQFDSGFNTLINAERVYYIDNPTTGLWTSQAL</sequence>
<dbReference type="InterPro" id="IPR043166">
    <property type="entry name" value="LarA-like_C"/>
</dbReference>
<evidence type="ECO:0000313" key="3">
    <source>
        <dbReference type="Proteomes" id="UP000295064"/>
    </source>
</evidence>
<dbReference type="InterPro" id="IPR048068">
    <property type="entry name" value="LarA-like"/>
</dbReference>
<feature type="domain" description="LarA-like N-terminal" evidence="1">
    <location>
        <begin position="12"/>
        <end position="189"/>
    </location>
</feature>
<organism evidence="2 3">
    <name type="scientific">Halanaerobium saccharolyticum</name>
    <dbReference type="NCBI Taxonomy" id="43595"/>
    <lineage>
        <taxon>Bacteria</taxon>
        <taxon>Bacillati</taxon>
        <taxon>Bacillota</taxon>
        <taxon>Clostridia</taxon>
        <taxon>Halanaerobiales</taxon>
        <taxon>Halanaerobiaceae</taxon>
        <taxon>Halanaerobium</taxon>
    </lineage>
</organism>